<dbReference type="Proteomes" id="UP000249066">
    <property type="component" value="Unassembled WGS sequence"/>
</dbReference>
<evidence type="ECO:0008006" key="4">
    <source>
        <dbReference type="Google" id="ProtNLM"/>
    </source>
</evidence>
<keyword evidence="1" id="KW-0812">Transmembrane</keyword>
<keyword evidence="1" id="KW-1133">Transmembrane helix</keyword>
<feature type="transmembrane region" description="Helical" evidence="1">
    <location>
        <begin position="62"/>
        <end position="82"/>
    </location>
</feature>
<protein>
    <recommendedName>
        <fullName evidence="4">DUF983 domain-containing protein</fullName>
    </recommendedName>
</protein>
<dbReference type="InterPro" id="IPR009325">
    <property type="entry name" value="DUF983"/>
</dbReference>
<dbReference type="Pfam" id="PF06170">
    <property type="entry name" value="DUF983"/>
    <property type="match status" value="1"/>
</dbReference>
<comment type="caution">
    <text evidence="2">The sequence shown here is derived from an EMBL/GenBank/DDBJ whole genome shotgun (WGS) entry which is preliminary data.</text>
</comment>
<proteinExistence type="predicted"/>
<sequence>MRPSSDNASGKRDLGLALRRGIMGRCPSCGEAKLFARFLKPVAACPRCGEHWADRRADDFPAYLVILVLGHLLVPLVVAVNLRADLPIWLQMVGWPILAALIALAMIQPAKGFVLGLLWAR</sequence>
<evidence type="ECO:0000313" key="3">
    <source>
        <dbReference type="Proteomes" id="UP000249066"/>
    </source>
</evidence>
<organism evidence="2 3">
    <name type="scientific">Sphingomonas sanxanigenens</name>
    <dbReference type="NCBI Taxonomy" id="397260"/>
    <lineage>
        <taxon>Bacteria</taxon>
        <taxon>Pseudomonadati</taxon>
        <taxon>Pseudomonadota</taxon>
        <taxon>Alphaproteobacteria</taxon>
        <taxon>Sphingomonadales</taxon>
        <taxon>Sphingomonadaceae</taxon>
        <taxon>Sphingomonas</taxon>
    </lineage>
</organism>
<dbReference type="EMBL" id="QFNN01000039">
    <property type="protein sequence ID" value="PZO90016.1"/>
    <property type="molecule type" value="Genomic_DNA"/>
</dbReference>
<keyword evidence="1" id="KW-0472">Membrane</keyword>
<accession>A0A2W5A9L5</accession>
<reference evidence="2 3" key="1">
    <citation type="submission" date="2017-08" db="EMBL/GenBank/DDBJ databases">
        <title>Infants hospitalized years apart are colonized by the same room-sourced microbial strains.</title>
        <authorList>
            <person name="Brooks B."/>
            <person name="Olm M.R."/>
            <person name="Firek B.A."/>
            <person name="Baker R."/>
            <person name="Thomas B.C."/>
            <person name="Morowitz M.J."/>
            <person name="Banfield J.F."/>
        </authorList>
    </citation>
    <scope>NUCLEOTIDE SEQUENCE [LARGE SCALE GENOMIC DNA]</scope>
    <source>
        <strain evidence="2">S2_018_000_R2_101</strain>
    </source>
</reference>
<evidence type="ECO:0000256" key="1">
    <source>
        <dbReference type="SAM" id="Phobius"/>
    </source>
</evidence>
<dbReference type="AlphaFoldDB" id="A0A2W5A9L5"/>
<evidence type="ECO:0000313" key="2">
    <source>
        <dbReference type="EMBL" id="PZO90016.1"/>
    </source>
</evidence>
<name>A0A2W5A9L5_9SPHN</name>
<gene>
    <name evidence="2" type="ORF">DI623_08335</name>
</gene>